<reference evidence="1" key="1">
    <citation type="journal article" date="2018" name="Nature">
        <title>The evolutionary history of vertebrate RNA viruses.</title>
        <authorList>
            <person name="Shi M."/>
            <person name="Lin X.D."/>
            <person name="Chen X."/>
            <person name="Tian J.H."/>
            <person name="Chen L.J."/>
            <person name="Li K."/>
            <person name="Wang W."/>
            <person name="Eden J.S."/>
            <person name="Shen J.J."/>
            <person name="Liu L."/>
            <person name="Holmes E.C."/>
            <person name="Zhang Y.Z."/>
        </authorList>
    </citation>
    <scope>NUCLEOTIDE SEQUENCE</scope>
    <source>
        <strain evidence="1">BHFishC186477</strain>
    </source>
</reference>
<evidence type="ECO:0000313" key="1">
    <source>
        <dbReference type="EMBL" id="AVM87198.1"/>
    </source>
</evidence>
<dbReference type="EMBL" id="MG599957">
    <property type="protein sequence ID" value="AVM87198.1"/>
    <property type="molecule type" value="Genomic_RNA"/>
</dbReference>
<name>A0A2P1GMI9_9CALI</name>
<proteinExistence type="predicted"/>
<accession>A0A2P1GMI9</accession>
<organism evidence="1">
    <name type="scientific">Beihai fish calicivirus</name>
    <dbReference type="NCBI Taxonomy" id="2116162"/>
    <lineage>
        <taxon>Viruses</taxon>
        <taxon>Riboviria</taxon>
        <taxon>Orthornavirae</taxon>
        <taxon>Pisuviricota</taxon>
        <taxon>Pisoniviricetes</taxon>
        <taxon>Picornavirales</taxon>
        <taxon>Caliciviridae</taxon>
    </lineage>
</organism>
<sequence length="176" mass="18419">MFAAIAGSAAGGAAGSVPAVIGQLGAQALADSNAWNRQVLSFQQSNEWATRKEEALQQGGLNPALAWLGTGGAHGAAAGGLLTPHLTTVAHGTYHAPPLLLGSDNYMMHGKSVRRDSVASTNSTVSSRLSNASHLSINSNFWNPRLSFNMAEQNGHDFTRRSSVASTVSYNALRFK</sequence>
<protein>
    <submittedName>
        <fullName evidence="1">VP2</fullName>
    </submittedName>
</protein>